<reference evidence="8" key="1">
    <citation type="submission" date="2015-01" db="EMBL/GenBank/DDBJ databases">
        <title>Transcriptome Assembly of Fopius arisanus.</title>
        <authorList>
            <person name="Geib S."/>
        </authorList>
    </citation>
    <scope>NUCLEOTIDE SEQUENCE</scope>
</reference>
<keyword evidence="6 7" id="KW-0472">Membrane</keyword>
<dbReference type="GO" id="GO:0015175">
    <property type="term" value="F:neutral L-amino acid transmembrane transporter activity"/>
    <property type="evidence" value="ECO:0007669"/>
    <property type="project" value="TreeGrafter"/>
</dbReference>
<dbReference type="GO" id="GO:0005886">
    <property type="term" value="C:plasma membrane"/>
    <property type="evidence" value="ECO:0007669"/>
    <property type="project" value="TreeGrafter"/>
</dbReference>
<dbReference type="GeneID" id="105268684"/>
<keyword evidence="4 7" id="KW-0812">Transmembrane</keyword>
<evidence type="ECO:0000313" key="10">
    <source>
        <dbReference type="RefSeq" id="XP_011306752.1"/>
    </source>
</evidence>
<dbReference type="KEGG" id="fas:105268684"/>
<accession>A0A9R1TBX9</accession>
<feature type="transmembrane region" description="Helical" evidence="7">
    <location>
        <begin position="180"/>
        <end position="198"/>
    </location>
</feature>
<keyword evidence="3 7" id="KW-0813">Transport</keyword>
<keyword evidence="9" id="KW-1185">Reference proteome</keyword>
<evidence type="ECO:0000313" key="9">
    <source>
        <dbReference type="Proteomes" id="UP000694866"/>
    </source>
</evidence>
<gene>
    <name evidence="8" type="primary">SLC1A1_0</name>
    <name evidence="10" type="synonym">LOC105268684</name>
    <name evidence="8" type="ORF">g.7346</name>
</gene>
<dbReference type="SUPFAM" id="SSF118215">
    <property type="entry name" value="Proton glutamate symport protein"/>
    <property type="match status" value="1"/>
</dbReference>
<feature type="transmembrane region" description="Helical" evidence="7">
    <location>
        <begin position="254"/>
        <end position="280"/>
    </location>
</feature>
<organism evidence="8">
    <name type="scientific">Fopius arisanus</name>
    <dbReference type="NCBI Taxonomy" id="64838"/>
    <lineage>
        <taxon>Eukaryota</taxon>
        <taxon>Metazoa</taxon>
        <taxon>Ecdysozoa</taxon>
        <taxon>Arthropoda</taxon>
        <taxon>Hexapoda</taxon>
        <taxon>Insecta</taxon>
        <taxon>Pterygota</taxon>
        <taxon>Neoptera</taxon>
        <taxon>Endopterygota</taxon>
        <taxon>Hymenoptera</taxon>
        <taxon>Apocrita</taxon>
        <taxon>Ichneumonoidea</taxon>
        <taxon>Braconidae</taxon>
        <taxon>Opiinae</taxon>
        <taxon>Fopius</taxon>
    </lineage>
</organism>
<evidence type="ECO:0000256" key="4">
    <source>
        <dbReference type="ARBA" id="ARBA00022692"/>
    </source>
</evidence>
<name>A0A0C9R1I2_9HYME</name>
<feature type="transmembrane region" description="Helical" evidence="7">
    <location>
        <begin position="360"/>
        <end position="381"/>
    </location>
</feature>
<dbReference type="GO" id="GO:0005313">
    <property type="term" value="F:L-glutamate transmembrane transporter activity"/>
    <property type="evidence" value="ECO:0007669"/>
    <property type="project" value="TreeGrafter"/>
</dbReference>
<evidence type="ECO:0000256" key="7">
    <source>
        <dbReference type="RuleBase" id="RU361216"/>
    </source>
</evidence>
<dbReference type="InterPro" id="IPR050746">
    <property type="entry name" value="DAACS"/>
</dbReference>
<comment type="similarity">
    <text evidence="2 7">Belongs to the dicarboxylate/amino acid:cation symporter (DAACS) (TC 2.A.23) family.</text>
</comment>
<feature type="transmembrane region" description="Helical" evidence="7">
    <location>
        <begin position="49"/>
        <end position="70"/>
    </location>
</feature>
<proteinExistence type="inferred from homology"/>
<protein>
    <recommendedName>
        <fullName evidence="7">Amino acid transporter</fullName>
    </recommendedName>
</protein>
<evidence type="ECO:0000256" key="1">
    <source>
        <dbReference type="ARBA" id="ARBA00004141"/>
    </source>
</evidence>
<sequence>MKVSEKHSTIFTLIGVICGFIIGIILKSFTSQPWADRNIMYFQFPGELFLRSVNCLIIPLIVSSIVSATCRVSDSGSIGIKAAMYYFTTTTLGITLSVLLAVTIQPGRFHKIQNEGFQFSQEFVTTDTFLDLIRNLVTDNLVKSCMYQYQTVLINRENVTDDSQEGDIYSWVISHKDNPGTNVLGLVGFSLLLGVAIGRTKDQGKPLLDFFRTLSDVSMMVMDSIIMVVPIGVLFLIPAKILQTEDIGGMMSRLGVYIATVFLGLLIHGLIVLPTVYFICTRKSPFTILSKIGPAIITAIGTSSSTATVPVTLKCLDGLNINRKVSRFMVPIGATINMDGIALYETIGALFIIQLRGLEFSLPGVIAIAITCTVSCIGAAGLPNGGYVMLIVVLQSIGIPAEDVTLIITIDCFVDRIRTTVNIIADALGSSLVSHFTEPEEVDSEHEAEEFLRDFPLENSKL</sequence>
<dbReference type="Proteomes" id="UP000694866">
    <property type="component" value="Unplaced"/>
</dbReference>
<dbReference type="RefSeq" id="XP_011306752.1">
    <property type="nucleotide sequence ID" value="XM_011308450.1"/>
</dbReference>
<dbReference type="GO" id="GO:0015501">
    <property type="term" value="F:glutamate:sodium symporter activity"/>
    <property type="evidence" value="ECO:0007669"/>
    <property type="project" value="TreeGrafter"/>
</dbReference>
<keyword evidence="7" id="KW-0769">Symport</keyword>
<dbReference type="InterPro" id="IPR001991">
    <property type="entry name" value="Na-dicarboxylate_symporter"/>
</dbReference>
<evidence type="ECO:0000313" key="8">
    <source>
        <dbReference type="EMBL" id="JAG76489.1"/>
    </source>
</evidence>
<feature type="transmembrane region" description="Helical" evidence="7">
    <location>
        <begin position="9"/>
        <end position="29"/>
    </location>
</feature>
<dbReference type="OrthoDB" id="5877963at2759"/>
<evidence type="ECO:0000256" key="6">
    <source>
        <dbReference type="ARBA" id="ARBA00023136"/>
    </source>
</evidence>
<feature type="transmembrane region" description="Helical" evidence="7">
    <location>
        <begin position="328"/>
        <end position="353"/>
    </location>
</feature>
<feature type="transmembrane region" description="Helical" evidence="7">
    <location>
        <begin position="219"/>
        <end position="242"/>
    </location>
</feature>
<dbReference type="PRINTS" id="PR00173">
    <property type="entry name" value="EDTRNSPORT"/>
</dbReference>
<dbReference type="Pfam" id="PF00375">
    <property type="entry name" value="SDF"/>
    <property type="match status" value="1"/>
</dbReference>
<dbReference type="PANTHER" id="PTHR11958">
    <property type="entry name" value="SODIUM/DICARBOXYLATE SYMPORTER-RELATED"/>
    <property type="match status" value="1"/>
</dbReference>
<dbReference type="InterPro" id="IPR036458">
    <property type="entry name" value="Na:dicarbo_symporter_sf"/>
</dbReference>
<feature type="transmembrane region" description="Helical" evidence="7">
    <location>
        <begin position="387"/>
        <end position="408"/>
    </location>
</feature>
<evidence type="ECO:0000256" key="3">
    <source>
        <dbReference type="ARBA" id="ARBA00022448"/>
    </source>
</evidence>
<dbReference type="EMBL" id="GBYB01006722">
    <property type="protein sequence ID" value="JAG76489.1"/>
    <property type="molecule type" value="Transcribed_RNA"/>
</dbReference>
<dbReference type="Gene3D" id="1.10.3860.10">
    <property type="entry name" value="Sodium:dicarboxylate symporter"/>
    <property type="match status" value="1"/>
</dbReference>
<comment type="subcellular location">
    <subcellularLocation>
        <location evidence="1 7">Membrane</location>
        <topology evidence="1 7">Multi-pass membrane protein</topology>
    </subcellularLocation>
</comment>
<reference evidence="10" key="2">
    <citation type="submission" date="2025-04" db="UniProtKB">
        <authorList>
            <consortium name="RefSeq"/>
        </authorList>
    </citation>
    <scope>IDENTIFICATION</scope>
    <source>
        <strain evidence="10">USDA-PBARC FA_bdor</strain>
        <tissue evidence="10">Whole organism</tissue>
    </source>
</reference>
<keyword evidence="5 7" id="KW-1133">Transmembrane helix</keyword>
<accession>A0A0C9R1I2</accession>
<dbReference type="PANTHER" id="PTHR11958:SF63">
    <property type="entry name" value="AMINO ACID TRANSPORTER"/>
    <property type="match status" value="1"/>
</dbReference>
<dbReference type="AlphaFoldDB" id="A0A0C9R1I2"/>
<feature type="transmembrane region" description="Helical" evidence="7">
    <location>
        <begin position="82"/>
        <end position="104"/>
    </location>
</feature>
<evidence type="ECO:0000256" key="2">
    <source>
        <dbReference type="ARBA" id="ARBA00006148"/>
    </source>
</evidence>
<evidence type="ECO:0000256" key="5">
    <source>
        <dbReference type="ARBA" id="ARBA00022989"/>
    </source>
</evidence>